<evidence type="ECO:0000313" key="3">
    <source>
        <dbReference type="EMBL" id="KAF2437566.1"/>
    </source>
</evidence>
<dbReference type="GO" id="GO:0005524">
    <property type="term" value="F:ATP binding"/>
    <property type="evidence" value="ECO:0007669"/>
    <property type="project" value="InterPro"/>
</dbReference>
<keyword evidence="4" id="KW-1185">Reference proteome</keyword>
<dbReference type="Pfam" id="PF00004">
    <property type="entry name" value="AAA"/>
    <property type="match status" value="1"/>
</dbReference>
<dbReference type="PANTHER" id="PTHR46411">
    <property type="entry name" value="FAMILY ATPASE, PUTATIVE-RELATED"/>
    <property type="match status" value="1"/>
</dbReference>
<dbReference type="AlphaFoldDB" id="A0A9P4P514"/>
<evidence type="ECO:0000256" key="1">
    <source>
        <dbReference type="SAM" id="MobiDB-lite"/>
    </source>
</evidence>
<keyword evidence="3" id="KW-0378">Hydrolase</keyword>
<dbReference type="SUPFAM" id="SSF52540">
    <property type="entry name" value="P-loop containing nucleoside triphosphate hydrolases"/>
    <property type="match status" value="1"/>
</dbReference>
<dbReference type="Proteomes" id="UP000799764">
    <property type="component" value="Unassembled WGS sequence"/>
</dbReference>
<dbReference type="InterPro" id="IPR027417">
    <property type="entry name" value="P-loop_NTPase"/>
</dbReference>
<dbReference type="PANTHER" id="PTHR46411:SF3">
    <property type="entry name" value="AAA+ ATPASE DOMAIN-CONTAINING PROTEIN"/>
    <property type="match status" value="1"/>
</dbReference>
<name>A0A9P4P514_9PLEO</name>
<dbReference type="Pfam" id="PF22942">
    <property type="entry name" value="DUF7025"/>
    <property type="match status" value="1"/>
</dbReference>
<dbReference type="InterPro" id="IPR054289">
    <property type="entry name" value="DUF7025"/>
</dbReference>
<dbReference type="OrthoDB" id="10042665at2759"/>
<sequence length="704" mass="79547">MPARARSSSASSSSADGSATAEKPVKENGVEPTPDAVSEKPEEPEDPCDPGMKTGIKDLYSGKEDKKGRYQWQDTIPNDLGVAVENNKTAKCNWALLVRHVKVYGDASKVLAVHSIVVQSPLLKKLLGSVLKGYPGITADLNRLEFSGKFEPLIHRWAELQTAISKVGDATEEERTTKEHANLLLDVVVKEFKDLIDTSQDMINKHVMTYQHLWTLFQPGQNLFTRQDGQETAVQLQSTRYGQDAGGNPVFWVVGKYVDWDGTSFGTGVLNVSLPCYSGTRPITQLRAFPLEYHPKVDEVRERLIERGAKVEELAGVNYKAYDGLAWHFGEFGNKDKYHVKGRIVIDTYGWNRFDPGHAIYTTRFSNKNAVDSDNSEPDATDDDDFIEPGYSDGMPLDGHFADEEDAAKRPPLTLQQKLICTPLLRGYSLKTKMWLNFFVNCVKEIDWQKDAFERLVLPKNQKELILGFTESQQKHRAAFDDVIEGKGRGMIILLCGPPGVGKTLTAESVAEEMKVPLYMMSAGDLGLDPRRIESKLHDILEMCTRWHSVLLLDEADVFLEERSLHELERNKLVSIFLRVLEYFEGTMFLTTNRVNTFDPAFASRIHISINYKELSIASRRTVWKNFLDNSPQDHVITTKELDELSRLSMNGRQIKNILKIARLLATRQDAKLDRQHIMTTLEVTQHLHNESQVTDRTRGTLYG</sequence>
<reference evidence="3" key="1">
    <citation type="journal article" date="2020" name="Stud. Mycol.">
        <title>101 Dothideomycetes genomes: a test case for predicting lifestyles and emergence of pathogens.</title>
        <authorList>
            <person name="Haridas S."/>
            <person name="Albert R."/>
            <person name="Binder M."/>
            <person name="Bloem J."/>
            <person name="Labutti K."/>
            <person name="Salamov A."/>
            <person name="Andreopoulos B."/>
            <person name="Baker S."/>
            <person name="Barry K."/>
            <person name="Bills G."/>
            <person name="Bluhm B."/>
            <person name="Cannon C."/>
            <person name="Castanera R."/>
            <person name="Culley D."/>
            <person name="Daum C."/>
            <person name="Ezra D."/>
            <person name="Gonzalez J."/>
            <person name="Henrissat B."/>
            <person name="Kuo A."/>
            <person name="Liang C."/>
            <person name="Lipzen A."/>
            <person name="Lutzoni F."/>
            <person name="Magnuson J."/>
            <person name="Mondo S."/>
            <person name="Nolan M."/>
            <person name="Ohm R."/>
            <person name="Pangilinan J."/>
            <person name="Park H.-J."/>
            <person name="Ramirez L."/>
            <person name="Alfaro M."/>
            <person name="Sun H."/>
            <person name="Tritt A."/>
            <person name="Yoshinaga Y."/>
            <person name="Zwiers L.-H."/>
            <person name="Turgeon B."/>
            <person name="Goodwin S."/>
            <person name="Spatafora J."/>
            <person name="Crous P."/>
            <person name="Grigoriev I."/>
        </authorList>
    </citation>
    <scope>NUCLEOTIDE SEQUENCE</scope>
    <source>
        <strain evidence="3">CBS 690.94</strain>
    </source>
</reference>
<gene>
    <name evidence="3" type="ORF">P171DRAFT_373193</name>
</gene>
<dbReference type="SMART" id="SM00382">
    <property type="entry name" value="AAA"/>
    <property type="match status" value="1"/>
</dbReference>
<feature type="compositionally biased region" description="Low complexity" evidence="1">
    <location>
        <begin position="1"/>
        <end position="21"/>
    </location>
</feature>
<organism evidence="3 4">
    <name type="scientific">Karstenula rhodostoma CBS 690.94</name>
    <dbReference type="NCBI Taxonomy" id="1392251"/>
    <lineage>
        <taxon>Eukaryota</taxon>
        <taxon>Fungi</taxon>
        <taxon>Dikarya</taxon>
        <taxon>Ascomycota</taxon>
        <taxon>Pezizomycotina</taxon>
        <taxon>Dothideomycetes</taxon>
        <taxon>Pleosporomycetidae</taxon>
        <taxon>Pleosporales</taxon>
        <taxon>Massarineae</taxon>
        <taxon>Didymosphaeriaceae</taxon>
        <taxon>Karstenula</taxon>
    </lineage>
</organism>
<protein>
    <submittedName>
        <fullName evidence="3">P-loop containing nucleoside triphosphate hydrolase protein</fullName>
    </submittedName>
</protein>
<feature type="region of interest" description="Disordered" evidence="1">
    <location>
        <begin position="1"/>
        <end position="60"/>
    </location>
</feature>
<dbReference type="EMBL" id="MU001515">
    <property type="protein sequence ID" value="KAF2437566.1"/>
    <property type="molecule type" value="Genomic_DNA"/>
</dbReference>
<dbReference type="InterPro" id="IPR003959">
    <property type="entry name" value="ATPase_AAA_core"/>
</dbReference>
<dbReference type="GO" id="GO:0016887">
    <property type="term" value="F:ATP hydrolysis activity"/>
    <property type="evidence" value="ECO:0007669"/>
    <property type="project" value="InterPro"/>
</dbReference>
<evidence type="ECO:0000259" key="2">
    <source>
        <dbReference type="SMART" id="SM00382"/>
    </source>
</evidence>
<feature type="domain" description="AAA+ ATPase" evidence="2">
    <location>
        <begin position="489"/>
        <end position="614"/>
    </location>
</feature>
<dbReference type="CDD" id="cd19481">
    <property type="entry name" value="RecA-like_protease"/>
    <property type="match status" value="1"/>
</dbReference>
<comment type="caution">
    <text evidence="3">The sequence shown here is derived from an EMBL/GenBank/DDBJ whole genome shotgun (WGS) entry which is preliminary data.</text>
</comment>
<evidence type="ECO:0000313" key="4">
    <source>
        <dbReference type="Proteomes" id="UP000799764"/>
    </source>
</evidence>
<dbReference type="InterPro" id="IPR003593">
    <property type="entry name" value="AAA+_ATPase"/>
</dbReference>
<dbReference type="Gene3D" id="3.40.50.300">
    <property type="entry name" value="P-loop containing nucleotide triphosphate hydrolases"/>
    <property type="match status" value="1"/>
</dbReference>
<accession>A0A9P4P514</accession>
<proteinExistence type="predicted"/>